<dbReference type="AlphaFoldDB" id="A0A6M5Z3A9"/>
<accession>A0A6M5Z3A9</accession>
<gene>
    <name evidence="4" type="ORF">FTUN_7313</name>
</gene>
<keyword evidence="2" id="KW-0812">Transmembrane</keyword>
<dbReference type="InterPro" id="IPR003362">
    <property type="entry name" value="Bact_transf"/>
</dbReference>
<keyword evidence="5" id="KW-1185">Reference proteome</keyword>
<feature type="transmembrane region" description="Helical" evidence="2">
    <location>
        <begin position="70"/>
        <end position="94"/>
    </location>
</feature>
<dbReference type="RefSeq" id="WP_171474612.1">
    <property type="nucleotide sequence ID" value="NZ_CP053452.2"/>
</dbReference>
<name>A0A6M5Z3A9_9BACT</name>
<dbReference type="Pfam" id="PF02397">
    <property type="entry name" value="Bac_transf"/>
    <property type="match status" value="1"/>
</dbReference>
<protein>
    <submittedName>
        <fullName evidence="4">Undecaprenyl-phosphate galactosephosphotransferase</fullName>
        <ecNumber evidence="4">2.7.8.6</ecNumber>
    </submittedName>
</protein>
<organism evidence="4 5">
    <name type="scientific">Frigoriglobus tundricola</name>
    <dbReference type="NCBI Taxonomy" id="2774151"/>
    <lineage>
        <taxon>Bacteria</taxon>
        <taxon>Pseudomonadati</taxon>
        <taxon>Planctomycetota</taxon>
        <taxon>Planctomycetia</taxon>
        <taxon>Gemmatales</taxon>
        <taxon>Gemmataceae</taxon>
        <taxon>Frigoriglobus</taxon>
    </lineage>
</organism>
<dbReference type="GO" id="GO:0047360">
    <property type="term" value="F:undecaprenyl-phosphate galactose phosphotransferase activity"/>
    <property type="evidence" value="ECO:0007669"/>
    <property type="project" value="UniProtKB-EC"/>
</dbReference>
<evidence type="ECO:0000259" key="3">
    <source>
        <dbReference type="Pfam" id="PF02397"/>
    </source>
</evidence>
<dbReference type="Proteomes" id="UP000503447">
    <property type="component" value="Chromosome"/>
</dbReference>
<dbReference type="EMBL" id="CP053452">
    <property type="protein sequence ID" value="QJW99692.1"/>
    <property type="molecule type" value="Genomic_DNA"/>
</dbReference>
<dbReference type="EC" id="2.7.8.6" evidence="4"/>
<reference evidence="5" key="1">
    <citation type="submission" date="2020-05" db="EMBL/GenBank/DDBJ databases">
        <title>Frigoriglobus tundricola gen. nov., sp. nov., a psychrotolerant cellulolytic planctomycete of the family Gemmataceae with two divergent copies of 16S rRNA gene.</title>
        <authorList>
            <person name="Kulichevskaya I.S."/>
            <person name="Ivanova A.A."/>
            <person name="Naumoff D.G."/>
            <person name="Beletsky A.V."/>
            <person name="Rijpstra W.I.C."/>
            <person name="Sinninghe Damste J.S."/>
            <person name="Mardanov A.V."/>
            <person name="Ravin N.V."/>
            <person name="Dedysh S.N."/>
        </authorList>
    </citation>
    <scope>NUCLEOTIDE SEQUENCE [LARGE SCALE GENOMIC DNA]</scope>
    <source>
        <strain evidence="5">PL17</strain>
    </source>
</reference>
<keyword evidence="2" id="KW-1133">Transmembrane helix</keyword>
<evidence type="ECO:0000256" key="2">
    <source>
        <dbReference type="SAM" id="Phobius"/>
    </source>
</evidence>
<dbReference type="PANTHER" id="PTHR30576:SF10">
    <property type="entry name" value="SLL5057 PROTEIN"/>
    <property type="match status" value="1"/>
</dbReference>
<evidence type="ECO:0000313" key="4">
    <source>
        <dbReference type="EMBL" id="QJW99692.1"/>
    </source>
</evidence>
<comment type="similarity">
    <text evidence="1">Belongs to the bacterial sugar transferase family.</text>
</comment>
<evidence type="ECO:0000256" key="1">
    <source>
        <dbReference type="ARBA" id="ARBA00006464"/>
    </source>
</evidence>
<feature type="domain" description="Bacterial sugar transferase" evidence="3">
    <location>
        <begin position="68"/>
        <end position="256"/>
    </location>
</feature>
<sequence>MVVTVDYRTPDVQAAAVSAPALDVVRLFGAAGPTGRAADGGWTLRRAVRFQWKKYALLLSRSARVGSKRALDVTVALALLVALAPLFALVAVLIKATDGGSVLFWQTRVGKRGREFRFPKFRSMVPNAERLLASVLHQNHHQAGVTFKLKRDPRVTWIGRILRRTSVDELPQLWCVLTGQMTLVGPRPAVPREVAQYTLVERRRLGVTPGLTCIWQVSGRGDVPFHRQVEMDLDYIHRQSFLLDLKLLVLTVPAVLLGRGAY</sequence>
<keyword evidence="2" id="KW-0472">Membrane</keyword>
<keyword evidence="4" id="KW-0808">Transferase</keyword>
<dbReference type="KEGG" id="ftj:FTUN_7313"/>
<evidence type="ECO:0000313" key="5">
    <source>
        <dbReference type="Proteomes" id="UP000503447"/>
    </source>
</evidence>
<dbReference type="PANTHER" id="PTHR30576">
    <property type="entry name" value="COLANIC BIOSYNTHESIS UDP-GLUCOSE LIPID CARRIER TRANSFERASE"/>
    <property type="match status" value="1"/>
</dbReference>
<proteinExistence type="inferred from homology"/>